<name>A0AAX6H375_IRIPA</name>
<keyword evidence="1" id="KW-0472">Membrane</keyword>
<dbReference type="Proteomes" id="UP001140949">
    <property type="component" value="Unassembled WGS sequence"/>
</dbReference>
<protein>
    <submittedName>
        <fullName evidence="2">Uncharacterized protein</fullName>
    </submittedName>
</protein>
<reference evidence="2" key="2">
    <citation type="submission" date="2023-04" db="EMBL/GenBank/DDBJ databases">
        <authorList>
            <person name="Bruccoleri R.E."/>
            <person name="Oakeley E.J."/>
            <person name="Faust A.-M."/>
            <person name="Dessus-Babus S."/>
            <person name="Altorfer M."/>
            <person name="Burckhardt D."/>
            <person name="Oertli M."/>
            <person name="Naumann U."/>
            <person name="Petersen F."/>
            <person name="Wong J."/>
        </authorList>
    </citation>
    <scope>NUCLEOTIDE SEQUENCE</scope>
    <source>
        <strain evidence="2">GSM-AAB239-AS_SAM_17_03QT</strain>
        <tissue evidence="2">Leaf</tissue>
    </source>
</reference>
<organism evidence="2 3">
    <name type="scientific">Iris pallida</name>
    <name type="common">Sweet iris</name>
    <dbReference type="NCBI Taxonomy" id="29817"/>
    <lineage>
        <taxon>Eukaryota</taxon>
        <taxon>Viridiplantae</taxon>
        <taxon>Streptophyta</taxon>
        <taxon>Embryophyta</taxon>
        <taxon>Tracheophyta</taxon>
        <taxon>Spermatophyta</taxon>
        <taxon>Magnoliopsida</taxon>
        <taxon>Liliopsida</taxon>
        <taxon>Asparagales</taxon>
        <taxon>Iridaceae</taxon>
        <taxon>Iridoideae</taxon>
        <taxon>Irideae</taxon>
        <taxon>Iris</taxon>
    </lineage>
</organism>
<keyword evidence="1" id="KW-0812">Transmembrane</keyword>
<accession>A0AAX6H375</accession>
<comment type="caution">
    <text evidence="2">The sequence shown here is derived from an EMBL/GenBank/DDBJ whole genome shotgun (WGS) entry which is preliminary data.</text>
</comment>
<dbReference type="AlphaFoldDB" id="A0AAX6H375"/>
<feature type="transmembrane region" description="Helical" evidence="1">
    <location>
        <begin position="32"/>
        <end position="54"/>
    </location>
</feature>
<evidence type="ECO:0000313" key="2">
    <source>
        <dbReference type="EMBL" id="KAJ6835480.1"/>
    </source>
</evidence>
<evidence type="ECO:0000256" key="1">
    <source>
        <dbReference type="SAM" id="Phobius"/>
    </source>
</evidence>
<keyword evidence="3" id="KW-1185">Reference proteome</keyword>
<gene>
    <name evidence="2" type="ORF">M6B38_331965</name>
</gene>
<dbReference type="EMBL" id="JANAVB010013398">
    <property type="protein sequence ID" value="KAJ6835480.1"/>
    <property type="molecule type" value="Genomic_DNA"/>
</dbReference>
<feature type="transmembrane region" description="Helical" evidence="1">
    <location>
        <begin position="7"/>
        <end position="26"/>
    </location>
</feature>
<keyword evidence="1" id="KW-1133">Transmembrane helix</keyword>
<reference evidence="2" key="1">
    <citation type="journal article" date="2023" name="GigaByte">
        <title>Genome assembly of the bearded iris, Iris pallida Lam.</title>
        <authorList>
            <person name="Bruccoleri R.E."/>
            <person name="Oakeley E.J."/>
            <person name="Faust A.M.E."/>
            <person name="Altorfer M."/>
            <person name="Dessus-Babus S."/>
            <person name="Burckhardt D."/>
            <person name="Oertli M."/>
            <person name="Naumann U."/>
            <person name="Petersen F."/>
            <person name="Wong J."/>
        </authorList>
    </citation>
    <scope>NUCLEOTIDE SEQUENCE</scope>
    <source>
        <strain evidence="2">GSM-AAB239-AS_SAM_17_03QT</strain>
    </source>
</reference>
<evidence type="ECO:0000313" key="3">
    <source>
        <dbReference type="Proteomes" id="UP001140949"/>
    </source>
</evidence>
<sequence>MYQSVPFTCAILYSTSLATVSSLLIVDISITVFSICLNTVFFSTCILLYCMFIFSNLL</sequence>
<proteinExistence type="predicted"/>